<protein>
    <submittedName>
        <fullName evidence="2">Uncharacterized protein</fullName>
    </submittedName>
</protein>
<feature type="transmembrane region" description="Helical" evidence="1">
    <location>
        <begin position="42"/>
        <end position="62"/>
    </location>
</feature>
<accession>A0A4Q2RU85</accession>
<keyword evidence="1" id="KW-0472">Membrane</keyword>
<evidence type="ECO:0000256" key="1">
    <source>
        <dbReference type="SAM" id="Phobius"/>
    </source>
</evidence>
<dbReference type="AlphaFoldDB" id="A0A4Q2RU85"/>
<keyword evidence="3" id="KW-1185">Reference proteome</keyword>
<sequence length="193" mass="20754">MSIDQRLRNGLHPADPDHGLDTLAALRRVEQRVTRRTRATHAALSALVAAALVAVIGVGAAFQQGRPDTPDVVAAEPSERALIGTYVVDVPDSPVARIEGLVGRWVISLEADGALELRPPPSYTGATTGAAWRVEDELLRTDALVEPGCQADNGYVGTYRWSLTDDLLAFSLVDDACDVRRALFTSSAWERVP</sequence>
<gene>
    <name evidence="2" type="ORF">EUA06_05430</name>
</gene>
<proteinExistence type="predicted"/>
<dbReference type="EMBL" id="SDWS01000002">
    <property type="protein sequence ID" value="RYB92398.1"/>
    <property type="molecule type" value="Genomic_DNA"/>
</dbReference>
<reference evidence="2 3" key="1">
    <citation type="submission" date="2019-01" db="EMBL/GenBank/DDBJ databases">
        <title>Novel species of Nocardioides.</title>
        <authorList>
            <person name="Liu Q."/>
            <person name="Xin Y.-H."/>
        </authorList>
    </citation>
    <scope>NUCLEOTIDE SEQUENCE [LARGE SCALE GENOMIC DNA]</scope>
    <source>
        <strain evidence="2 3">HLT3-15</strain>
    </source>
</reference>
<keyword evidence="1" id="KW-1133">Transmembrane helix</keyword>
<name>A0A4Q2RU85_9ACTN</name>
<keyword evidence="1" id="KW-0812">Transmembrane</keyword>
<dbReference type="RefSeq" id="WP_129474003.1">
    <property type="nucleotide sequence ID" value="NZ_SDWS01000002.1"/>
</dbReference>
<evidence type="ECO:0000313" key="3">
    <source>
        <dbReference type="Proteomes" id="UP000291838"/>
    </source>
</evidence>
<organism evidence="2 3">
    <name type="scientific">Nocardioides glacieisoli</name>
    <dbReference type="NCBI Taxonomy" id="1168730"/>
    <lineage>
        <taxon>Bacteria</taxon>
        <taxon>Bacillati</taxon>
        <taxon>Actinomycetota</taxon>
        <taxon>Actinomycetes</taxon>
        <taxon>Propionibacteriales</taxon>
        <taxon>Nocardioidaceae</taxon>
        <taxon>Nocardioides</taxon>
    </lineage>
</organism>
<comment type="caution">
    <text evidence="2">The sequence shown here is derived from an EMBL/GenBank/DDBJ whole genome shotgun (WGS) entry which is preliminary data.</text>
</comment>
<evidence type="ECO:0000313" key="2">
    <source>
        <dbReference type="EMBL" id="RYB92398.1"/>
    </source>
</evidence>
<dbReference type="OrthoDB" id="491589at2"/>
<dbReference type="Proteomes" id="UP000291838">
    <property type="component" value="Unassembled WGS sequence"/>
</dbReference>